<keyword evidence="3 4" id="KW-1015">Disulfide bond</keyword>
<organism evidence="6 7">
    <name type="scientific">Paragonimus westermani</name>
    <dbReference type="NCBI Taxonomy" id="34504"/>
    <lineage>
        <taxon>Eukaryota</taxon>
        <taxon>Metazoa</taxon>
        <taxon>Spiralia</taxon>
        <taxon>Lophotrochozoa</taxon>
        <taxon>Platyhelminthes</taxon>
        <taxon>Trematoda</taxon>
        <taxon>Digenea</taxon>
        <taxon>Plagiorchiida</taxon>
        <taxon>Troglotremata</taxon>
        <taxon>Troglotrematidae</taxon>
        <taxon>Paragonimus</taxon>
    </lineage>
</organism>
<dbReference type="AlphaFoldDB" id="A0A5J4NVI1"/>
<name>A0A5J4NVI1_9TREM</name>
<feature type="disulfide bond" evidence="4">
    <location>
        <begin position="151"/>
        <end position="160"/>
    </location>
</feature>
<proteinExistence type="predicted"/>
<keyword evidence="2" id="KW-0677">Repeat</keyword>
<sequence length="342" mass="37863">MFGHFQLGEQCYDLPNGLGAPRSEKTVERILMDSIGDILVLLTLTSMRCGQLNGQMNSVTLQPSSNLAPIKSNWTRSASTNITQGGRLITVSPPVSFRNPSFDKYLTAASQMKTMPNRALELILLPACVPPCQNGGVCRKDEKQNTDFCLCPQDYTGSTCEMSETTPLETCDDYTCKNGGICVGSSSQPNCSCPTEVTGKFCERRVRTYELHLQLFENGRSLSWNKSFEDRESPIYRTVSSGIVDMLHLASKLGDDELLVRTYYGTEFKSFYNGSVWAIAQVKFDLNDSLAARYTQDHVQAHLITGGTKLLKLLMNTTVSSPTDFGQVNISTFVVHGKQRLI</sequence>
<evidence type="ECO:0000259" key="5">
    <source>
        <dbReference type="PROSITE" id="PS50026"/>
    </source>
</evidence>
<dbReference type="InterPro" id="IPR051022">
    <property type="entry name" value="Notch_Cell-Fate_Det"/>
</dbReference>
<dbReference type="SUPFAM" id="SSF57196">
    <property type="entry name" value="EGF/Laminin"/>
    <property type="match status" value="2"/>
</dbReference>
<dbReference type="PROSITE" id="PS50026">
    <property type="entry name" value="EGF_3"/>
    <property type="match status" value="2"/>
</dbReference>
<dbReference type="PROSITE" id="PS00022">
    <property type="entry name" value="EGF_1"/>
    <property type="match status" value="2"/>
</dbReference>
<dbReference type="SMART" id="SM00181">
    <property type="entry name" value="EGF"/>
    <property type="match status" value="2"/>
</dbReference>
<comment type="caution">
    <text evidence="6">The sequence shown here is derived from an EMBL/GenBank/DDBJ whole genome shotgun (WGS) entry which is preliminary data.</text>
</comment>
<feature type="disulfide bond" evidence="4">
    <location>
        <begin position="193"/>
        <end position="202"/>
    </location>
</feature>
<dbReference type="EMBL" id="QNGE01000775">
    <property type="protein sequence ID" value="KAA3679322.1"/>
    <property type="molecule type" value="Genomic_DNA"/>
</dbReference>
<dbReference type="Gene3D" id="2.10.25.10">
    <property type="entry name" value="Laminin"/>
    <property type="match status" value="2"/>
</dbReference>
<evidence type="ECO:0000256" key="4">
    <source>
        <dbReference type="PROSITE-ProRule" id="PRU00076"/>
    </source>
</evidence>
<feature type="domain" description="EGF-like" evidence="5">
    <location>
        <begin position="167"/>
        <end position="203"/>
    </location>
</feature>
<evidence type="ECO:0000256" key="1">
    <source>
        <dbReference type="ARBA" id="ARBA00022536"/>
    </source>
</evidence>
<dbReference type="Proteomes" id="UP000324629">
    <property type="component" value="Unassembled WGS sequence"/>
</dbReference>
<feature type="disulfide bond" evidence="4">
    <location>
        <begin position="128"/>
        <end position="138"/>
    </location>
</feature>
<accession>A0A5J4NVI1</accession>
<evidence type="ECO:0000256" key="2">
    <source>
        <dbReference type="ARBA" id="ARBA00022737"/>
    </source>
</evidence>
<keyword evidence="7" id="KW-1185">Reference proteome</keyword>
<feature type="domain" description="EGF-like" evidence="5">
    <location>
        <begin position="124"/>
        <end position="161"/>
    </location>
</feature>
<evidence type="ECO:0000313" key="7">
    <source>
        <dbReference type="Proteomes" id="UP000324629"/>
    </source>
</evidence>
<gene>
    <name evidence="6" type="ORF">DEA37_0009123</name>
</gene>
<feature type="disulfide bond" evidence="4">
    <location>
        <begin position="132"/>
        <end position="149"/>
    </location>
</feature>
<evidence type="ECO:0000256" key="3">
    <source>
        <dbReference type="ARBA" id="ARBA00023157"/>
    </source>
</evidence>
<reference evidence="6 7" key="1">
    <citation type="journal article" date="2019" name="Gigascience">
        <title>Whole-genome sequence of the oriental lung fluke Paragonimus westermani.</title>
        <authorList>
            <person name="Oey H."/>
            <person name="Zakrzewski M."/>
            <person name="Narain K."/>
            <person name="Devi K.R."/>
            <person name="Agatsuma T."/>
            <person name="Nawaratna S."/>
            <person name="Gobert G.N."/>
            <person name="Jones M.K."/>
            <person name="Ragan M.A."/>
            <person name="McManus D.P."/>
            <person name="Krause L."/>
        </authorList>
    </citation>
    <scope>NUCLEOTIDE SEQUENCE [LARGE SCALE GENOMIC DNA]</scope>
    <source>
        <strain evidence="6 7">IND2009</strain>
    </source>
</reference>
<comment type="caution">
    <text evidence="4">Lacks conserved residue(s) required for the propagation of feature annotation.</text>
</comment>
<keyword evidence="1 4" id="KW-0245">EGF-like domain</keyword>
<evidence type="ECO:0000313" key="6">
    <source>
        <dbReference type="EMBL" id="KAA3679322.1"/>
    </source>
</evidence>
<dbReference type="PANTHER" id="PTHR24049">
    <property type="entry name" value="CRUMBS FAMILY MEMBER"/>
    <property type="match status" value="1"/>
</dbReference>
<dbReference type="InterPro" id="IPR000742">
    <property type="entry name" value="EGF"/>
</dbReference>
<protein>
    <recommendedName>
        <fullName evidence="5">EGF-like domain-containing protein</fullName>
    </recommendedName>
</protein>
<dbReference type="CDD" id="cd00054">
    <property type="entry name" value="EGF_CA"/>
    <property type="match status" value="1"/>
</dbReference>